<evidence type="ECO:0000256" key="1">
    <source>
        <dbReference type="ARBA" id="ARBA00006484"/>
    </source>
</evidence>
<evidence type="ECO:0000256" key="3">
    <source>
        <dbReference type="RuleBase" id="RU000363"/>
    </source>
</evidence>
<evidence type="ECO:0000313" key="5">
    <source>
        <dbReference type="EMBL" id="TLP68679.1"/>
    </source>
</evidence>
<dbReference type="CDD" id="cd05233">
    <property type="entry name" value="SDR_c"/>
    <property type="match status" value="1"/>
</dbReference>
<dbReference type="Pfam" id="PF00106">
    <property type="entry name" value="adh_short"/>
    <property type="match status" value="1"/>
</dbReference>
<dbReference type="Gene3D" id="3.40.50.720">
    <property type="entry name" value="NAD(P)-binding Rossmann-like Domain"/>
    <property type="match status" value="1"/>
</dbReference>
<evidence type="ECO:0000256" key="2">
    <source>
        <dbReference type="ARBA" id="ARBA00023002"/>
    </source>
</evidence>
<dbReference type="PANTHER" id="PTHR44196">
    <property type="entry name" value="DEHYDROGENASE/REDUCTASE SDR FAMILY MEMBER 7B"/>
    <property type="match status" value="1"/>
</dbReference>
<protein>
    <submittedName>
        <fullName evidence="5">SDR family NAD(P)-dependent oxidoreductase</fullName>
    </submittedName>
</protein>
<dbReference type="GO" id="GO:0016491">
    <property type="term" value="F:oxidoreductase activity"/>
    <property type="evidence" value="ECO:0007669"/>
    <property type="project" value="UniProtKB-KW"/>
</dbReference>
<dbReference type="InterPro" id="IPR002347">
    <property type="entry name" value="SDR_fam"/>
</dbReference>
<dbReference type="InterPro" id="IPR020904">
    <property type="entry name" value="Sc_DH/Rdtase_CS"/>
</dbReference>
<dbReference type="SUPFAM" id="SSF51735">
    <property type="entry name" value="NAD(P)-binding Rossmann-fold domains"/>
    <property type="match status" value="1"/>
</dbReference>
<dbReference type="RefSeq" id="WP_138217051.1">
    <property type="nucleotide sequence ID" value="NZ_VASG01000012.1"/>
</dbReference>
<dbReference type="EMBL" id="VASG01000012">
    <property type="protein sequence ID" value="TLP68679.1"/>
    <property type="molecule type" value="Genomic_DNA"/>
</dbReference>
<keyword evidence="2" id="KW-0560">Oxidoreductase</keyword>
<feature type="domain" description="Ketoreductase" evidence="4">
    <location>
        <begin position="6"/>
        <end position="202"/>
    </location>
</feature>
<reference evidence="6" key="2">
    <citation type="submission" date="2019-06" db="EMBL/GenBank/DDBJ databases">
        <title>AzeR, a transcriptional regulator that responds to azelaic acid in Pseudomonas nitroreducens.</title>
        <authorList>
            <person name="Bez C."/>
            <person name="Javvadi S.G."/>
            <person name="Bertani I."/>
            <person name="Devescovi G."/>
            <person name="Studholme D.J."/>
            <person name="Geller A."/>
            <person name="Levy A."/>
            <person name="Venturi V."/>
        </authorList>
    </citation>
    <scope>NUCLEOTIDE SEQUENCE [LARGE SCALE GENOMIC DNA]</scope>
    <source>
        <strain evidence="6">DSM 9128</strain>
    </source>
</reference>
<dbReference type="Proteomes" id="UP000307510">
    <property type="component" value="Unassembled WGS sequence"/>
</dbReference>
<dbReference type="SMART" id="SM00822">
    <property type="entry name" value="PKS_KR"/>
    <property type="match status" value="1"/>
</dbReference>
<dbReference type="PANTHER" id="PTHR44196:SF3">
    <property type="entry name" value="SHORT CHAIN DEHYDROGENASE FAMILY PROTEIN"/>
    <property type="match status" value="1"/>
</dbReference>
<accession>A0A5R8ZQX0</accession>
<dbReference type="GO" id="GO:0016020">
    <property type="term" value="C:membrane"/>
    <property type="evidence" value="ECO:0007669"/>
    <property type="project" value="TreeGrafter"/>
</dbReference>
<evidence type="ECO:0000259" key="4">
    <source>
        <dbReference type="SMART" id="SM00822"/>
    </source>
</evidence>
<dbReference type="AlphaFoldDB" id="A0A5R8ZQX0"/>
<reference evidence="5 6" key="1">
    <citation type="submission" date="2019-05" db="EMBL/GenBank/DDBJ databases">
        <authorList>
            <person name="Moore K."/>
            <person name="O'Neill P."/>
            <person name="Farbos A."/>
            <person name="Studholme D.J."/>
        </authorList>
    </citation>
    <scope>NUCLEOTIDE SEQUENCE [LARGE SCALE GENOMIC DNA]</scope>
    <source>
        <strain evidence="5 6">DSM 9128</strain>
    </source>
</reference>
<dbReference type="PRINTS" id="PR00080">
    <property type="entry name" value="SDRFAMILY"/>
</dbReference>
<dbReference type="PRINTS" id="PR00081">
    <property type="entry name" value="GDHRDH"/>
</dbReference>
<dbReference type="InterPro" id="IPR057326">
    <property type="entry name" value="KR_dom"/>
</dbReference>
<evidence type="ECO:0000313" key="6">
    <source>
        <dbReference type="Proteomes" id="UP000307510"/>
    </source>
</evidence>
<organism evidence="5 6">
    <name type="scientific">Pseudomonas nitroreducens</name>
    <dbReference type="NCBI Taxonomy" id="46680"/>
    <lineage>
        <taxon>Bacteria</taxon>
        <taxon>Pseudomonadati</taxon>
        <taxon>Pseudomonadota</taxon>
        <taxon>Gammaproteobacteria</taxon>
        <taxon>Pseudomonadales</taxon>
        <taxon>Pseudomonadaceae</taxon>
        <taxon>Pseudomonas</taxon>
    </lineage>
</organism>
<gene>
    <name evidence="5" type="ORF">FEA48_30005</name>
</gene>
<dbReference type="PROSITE" id="PS00061">
    <property type="entry name" value="ADH_SHORT"/>
    <property type="match status" value="1"/>
</dbReference>
<comment type="caution">
    <text evidence="5">The sequence shown here is derived from an EMBL/GenBank/DDBJ whole genome shotgun (WGS) entry which is preliminary data.</text>
</comment>
<sequence>MKLDNQVAVLTGAASGIGRALAEQLAGKGCHLALVDRDEAGLRETLARLPRTGRHVSLHVLDLAQRDAVRQLPEQVLQEHPTVHLVINNAGVAVGGSFDRVSEEDFDWLMAINFHAVVDITRGFLPVLQRNGVPGKFVNVSSLYGLVSPPGQAAYSASKFAVRGFSNSLRHELRGSNVDMMVVHPGGIATSIAKNAKAPKDIDPVEVERQRKEMNRLLRMPPSKAAGIILNGIEKDRARVIVGMDALILSLIERLVPVNYWGIIERLMNQRSRAK</sequence>
<dbReference type="InterPro" id="IPR036291">
    <property type="entry name" value="NAD(P)-bd_dom_sf"/>
</dbReference>
<proteinExistence type="inferred from homology"/>
<comment type="similarity">
    <text evidence="1 3">Belongs to the short-chain dehydrogenases/reductases (SDR) family.</text>
</comment>
<name>A0A5R8ZQX0_PSENT</name>